<dbReference type="InterPro" id="IPR036291">
    <property type="entry name" value="NAD(P)-bd_dom_sf"/>
</dbReference>
<keyword evidence="2" id="KW-1185">Reference proteome</keyword>
<accession>A0A8H6A526</accession>
<evidence type="ECO:0000313" key="2">
    <source>
        <dbReference type="Proteomes" id="UP000541154"/>
    </source>
</evidence>
<dbReference type="EMBL" id="SPNV01000121">
    <property type="protein sequence ID" value="KAF5860710.1"/>
    <property type="molecule type" value="Genomic_DNA"/>
</dbReference>
<dbReference type="AlphaFoldDB" id="A0A8H6A526"/>
<proteinExistence type="predicted"/>
<dbReference type="Gene3D" id="3.40.50.720">
    <property type="entry name" value="NAD(P)-binding Rossmann-like Domain"/>
    <property type="match status" value="1"/>
</dbReference>
<organism evidence="1 2">
    <name type="scientific">Petromyces alliaceus</name>
    <name type="common">Aspergillus alliaceus</name>
    <dbReference type="NCBI Taxonomy" id="209559"/>
    <lineage>
        <taxon>Eukaryota</taxon>
        <taxon>Fungi</taxon>
        <taxon>Dikarya</taxon>
        <taxon>Ascomycota</taxon>
        <taxon>Pezizomycotina</taxon>
        <taxon>Eurotiomycetes</taxon>
        <taxon>Eurotiomycetidae</taxon>
        <taxon>Eurotiales</taxon>
        <taxon>Aspergillaceae</taxon>
        <taxon>Aspergillus</taxon>
        <taxon>Aspergillus subgen. Circumdati</taxon>
    </lineage>
</organism>
<dbReference type="Proteomes" id="UP000541154">
    <property type="component" value="Unassembled WGS sequence"/>
</dbReference>
<dbReference type="SUPFAM" id="SSF51735">
    <property type="entry name" value="NAD(P)-binding Rossmann-fold domains"/>
    <property type="match status" value="1"/>
</dbReference>
<name>A0A8H6A526_PETAA</name>
<reference evidence="1 2" key="1">
    <citation type="submission" date="2019-04" db="EMBL/GenBank/DDBJ databases">
        <title>Aspergillus burnettii sp. nov., novel species from soil in southeast Queensland.</title>
        <authorList>
            <person name="Gilchrist C.L.M."/>
            <person name="Pitt J.I."/>
            <person name="Lange L."/>
            <person name="Lacey H.J."/>
            <person name="Vuong D."/>
            <person name="Midgley D.J."/>
            <person name="Greenfield P."/>
            <person name="Bradbury M."/>
            <person name="Lacey E."/>
            <person name="Busk P.K."/>
            <person name="Pilgaard B."/>
            <person name="Chooi Y.H."/>
            <person name="Piggott A.M."/>
        </authorList>
    </citation>
    <scope>NUCLEOTIDE SEQUENCE [LARGE SCALE GENOMIC DNA]</scope>
    <source>
        <strain evidence="1 2">FRR 5400</strain>
    </source>
</reference>
<gene>
    <name evidence="1" type="ORF">ETB97_001217</name>
</gene>
<evidence type="ECO:0000313" key="1">
    <source>
        <dbReference type="EMBL" id="KAF5860710.1"/>
    </source>
</evidence>
<sequence length="123" mass="13637">MNYAEATNEDTLDLVTYCAGKAMAECAARDFTATEGPSFDLVNIYPPCVYGPIKNGILSNFIPPTSVWICVDIRDVAEAHLKIFEVPRPVDSDFWSRKAVSVPSRWPIFFKKGVAEMRTVGTS</sequence>
<protein>
    <submittedName>
        <fullName evidence="1">Uncharacterized protein</fullName>
    </submittedName>
</protein>
<comment type="caution">
    <text evidence="1">The sequence shown here is derived from an EMBL/GenBank/DDBJ whole genome shotgun (WGS) entry which is preliminary data.</text>
</comment>